<keyword evidence="4" id="KW-1185">Reference proteome</keyword>
<dbReference type="EMBL" id="CP051139">
    <property type="protein sequence ID" value="QIW94665.1"/>
    <property type="molecule type" value="Genomic_DNA"/>
</dbReference>
<sequence length="483" mass="53292">MTSYGQPRRPSDLPTSESTASFWHTQPSPLLKGHRTTRDLPKHADVVIVGSGITGASAAYHLLLESHPARKHAKPSVVMLEAREACWGATGRNGGHCQPLLFEHSHDPSIGQFEHKNYRRIAELVERYDIDCEFVKQPGVRAIYGTTMLADVQRALAKMKEISPELADLVRLITSKEELARYRLPTATGAMYTAEAARLWPYKFVAHILEQLITSTELKGTFNLQTLTPVVEVKPLEGDRWLVKTERGEIVAGTVFLATNGYTSHLVPNFADLIVPCRGQMSALTPTASIAGQNRLQTSLGFEGLGFDDYLIQRPSDRGEQLMFGGGRHLAPSLGISDDSSIDEGVAKYLRTTLPKRFDLQDATHGELNATHQWTGIMAWSRDGLPWVGTVPNTKNLYISAGYTGHGMPNAWLCGESLAAFYYLQGEKDATQLVQRLTGLPTAYLVSSQRIAAAMALGDVEVQEQVLRARERSEQPAEIMKNL</sequence>
<dbReference type="PANTHER" id="PTHR13847">
    <property type="entry name" value="SARCOSINE DEHYDROGENASE-RELATED"/>
    <property type="match status" value="1"/>
</dbReference>
<protein>
    <recommendedName>
        <fullName evidence="2">FAD dependent oxidoreductase domain-containing protein</fullName>
    </recommendedName>
</protein>
<reference evidence="3 4" key="1">
    <citation type="journal article" date="2016" name="Sci. Rep.">
        <title>Peltaster fructicola genome reveals evolution from an invasive phytopathogen to an ectophytic parasite.</title>
        <authorList>
            <person name="Xu C."/>
            <person name="Chen H."/>
            <person name="Gleason M.L."/>
            <person name="Xu J.R."/>
            <person name="Liu H."/>
            <person name="Zhang R."/>
            <person name="Sun G."/>
        </authorList>
    </citation>
    <scope>NUCLEOTIDE SEQUENCE [LARGE SCALE GENOMIC DNA]</scope>
    <source>
        <strain evidence="3 4">LNHT1506</strain>
    </source>
</reference>
<feature type="compositionally biased region" description="Polar residues" evidence="1">
    <location>
        <begin position="13"/>
        <end position="28"/>
    </location>
</feature>
<dbReference type="AlphaFoldDB" id="A0A6H0XIX2"/>
<evidence type="ECO:0000313" key="3">
    <source>
        <dbReference type="EMBL" id="QIW94665.1"/>
    </source>
</evidence>
<dbReference type="Pfam" id="PF01266">
    <property type="entry name" value="DAO"/>
    <property type="match status" value="1"/>
</dbReference>
<dbReference type="InterPro" id="IPR006076">
    <property type="entry name" value="FAD-dep_OxRdtase"/>
</dbReference>
<proteinExistence type="predicted"/>
<accession>A0A6H0XIX2</accession>
<dbReference type="Gene3D" id="3.30.9.10">
    <property type="entry name" value="D-Amino Acid Oxidase, subunit A, domain 2"/>
    <property type="match status" value="1"/>
</dbReference>
<dbReference type="Proteomes" id="UP000503462">
    <property type="component" value="Chromosome 1"/>
</dbReference>
<evidence type="ECO:0000259" key="2">
    <source>
        <dbReference type="Pfam" id="PF01266"/>
    </source>
</evidence>
<organism evidence="3 4">
    <name type="scientific">Peltaster fructicola</name>
    <dbReference type="NCBI Taxonomy" id="286661"/>
    <lineage>
        <taxon>Eukaryota</taxon>
        <taxon>Fungi</taxon>
        <taxon>Dikarya</taxon>
        <taxon>Ascomycota</taxon>
        <taxon>Pezizomycotina</taxon>
        <taxon>Dothideomycetes</taxon>
        <taxon>Dothideomycetes incertae sedis</taxon>
        <taxon>Peltaster</taxon>
    </lineage>
</organism>
<dbReference type="GO" id="GO:0005737">
    <property type="term" value="C:cytoplasm"/>
    <property type="evidence" value="ECO:0007669"/>
    <property type="project" value="TreeGrafter"/>
</dbReference>
<feature type="domain" description="FAD dependent oxidoreductase" evidence="2">
    <location>
        <begin position="45"/>
        <end position="420"/>
    </location>
</feature>
<feature type="region of interest" description="Disordered" evidence="1">
    <location>
        <begin position="1"/>
        <end position="37"/>
    </location>
</feature>
<dbReference type="InterPro" id="IPR036188">
    <property type="entry name" value="FAD/NAD-bd_sf"/>
</dbReference>
<gene>
    <name evidence="3" type="ORF">AMS68_000183</name>
</gene>
<evidence type="ECO:0000256" key="1">
    <source>
        <dbReference type="SAM" id="MobiDB-lite"/>
    </source>
</evidence>
<dbReference type="OrthoDB" id="429143at2759"/>
<evidence type="ECO:0000313" key="4">
    <source>
        <dbReference type="Proteomes" id="UP000503462"/>
    </source>
</evidence>
<dbReference type="Gene3D" id="3.50.50.60">
    <property type="entry name" value="FAD/NAD(P)-binding domain"/>
    <property type="match status" value="1"/>
</dbReference>
<name>A0A6H0XIX2_9PEZI</name>
<dbReference type="PANTHER" id="PTHR13847:SF129">
    <property type="entry name" value="FAD DEPENDENT OXIDOREDUCTASE"/>
    <property type="match status" value="1"/>
</dbReference>
<dbReference type="SUPFAM" id="SSF51905">
    <property type="entry name" value="FAD/NAD(P)-binding domain"/>
    <property type="match status" value="1"/>
</dbReference>